<dbReference type="SUPFAM" id="SSF55846">
    <property type="entry name" value="N-acetylmuramoyl-L-alanine amidase-like"/>
    <property type="match status" value="1"/>
</dbReference>
<dbReference type="Pfam" id="PF01510">
    <property type="entry name" value="Amidase_2"/>
    <property type="match status" value="1"/>
</dbReference>
<dbReference type="Gene3D" id="3.40.80.10">
    <property type="entry name" value="Peptidoglycan recognition protein-like"/>
    <property type="match status" value="1"/>
</dbReference>
<sequence length="292" mass="31839">MSINYPLNKGSQDPYITIAQQQLIRLGYGLPRFGADGVLGDETLSAYGAFLISQGLRAPTDDRPKSITPSGVAALDMAFAALTNDDVGTNIIDERANHPHSGRSVSMPYRPWSKITAVVLHQTATKIGEKVASWHSVPIHIGITRAGKIIQLYYLTEVCNHANGLNRRSVGIEIDGWYAGIEGKPETLWQPKNQPTPRLPMNLPIEQAVAAKAAVQWIVNTVKANGGKVTHIHPHRQSSKDRRSDPGSLIWQHVGLWAQNTLGLSDGGASFIEGDGLTIPEAWDARYTGNHY</sequence>
<protein>
    <submittedName>
        <fullName evidence="2">N-acetylmuramoyl-L-alanine amidase</fullName>
    </submittedName>
</protein>
<reference evidence="2 3" key="1">
    <citation type="submission" date="2020-12" db="EMBL/GenBank/DDBJ databases">
        <title>FDA dAtabase for Regulatory Grade micrObial Sequences (FDA-ARGOS): Supporting development and validation of Infectious Disease Dx tests.</title>
        <authorList>
            <person name="Sproer C."/>
            <person name="Gronow S."/>
            <person name="Severitt S."/>
            <person name="Schroder I."/>
            <person name="Tallon L."/>
            <person name="Sadzewicz L."/>
            <person name="Zhao X."/>
            <person name="Boylan J."/>
            <person name="Ott S."/>
            <person name="Bowen H."/>
            <person name="Vavikolanu K."/>
            <person name="Mehta A."/>
            <person name="Aluvathingal J."/>
            <person name="Nadendla S."/>
            <person name="Lowell S."/>
            <person name="Myers T."/>
            <person name="Yan Y."/>
            <person name="Sichtig H."/>
        </authorList>
    </citation>
    <scope>NUCLEOTIDE SEQUENCE [LARGE SCALE GENOMIC DNA]</scope>
    <source>
        <strain evidence="2 3">FDAARGOS_907</strain>
    </source>
</reference>
<gene>
    <name evidence="2" type="ORF">I6G64_13695</name>
</gene>
<dbReference type="Proteomes" id="UP000594967">
    <property type="component" value="Chromosome"/>
</dbReference>
<dbReference type="RefSeq" id="WP_063200785.1">
    <property type="nucleotide sequence ID" value="NZ_CAMITG010000008.1"/>
</dbReference>
<evidence type="ECO:0000259" key="1">
    <source>
        <dbReference type="Pfam" id="PF01510"/>
    </source>
</evidence>
<name>A0A7T2SNA6_SERPL</name>
<dbReference type="InterPro" id="IPR036505">
    <property type="entry name" value="Amidase/PGRP_sf"/>
</dbReference>
<organism evidence="2 3">
    <name type="scientific">Serratia plymuthica</name>
    <dbReference type="NCBI Taxonomy" id="82996"/>
    <lineage>
        <taxon>Bacteria</taxon>
        <taxon>Pseudomonadati</taxon>
        <taxon>Pseudomonadota</taxon>
        <taxon>Gammaproteobacteria</taxon>
        <taxon>Enterobacterales</taxon>
        <taxon>Yersiniaceae</taxon>
        <taxon>Serratia</taxon>
    </lineage>
</organism>
<dbReference type="InterPro" id="IPR002502">
    <property type="entry name" value="Amidase_domain"/>
</dbReference>
<evidence type="ECO:0000313" key="3">
    <source>
        <dbReference type="Proteomes" id="UP000594967"/>
    </source>
</evidence>
<keyword evidence="3" id="KW-1185">Reference proteome</keyword>
<dbReference type="EMBL" id="CP065673">
    <property type="protein sequence ID" value="QPS18669.1"/>
    <property type="molecule type" value="Genomic_DNA"/>
</dbReference>
<proteinExistence type="predicted"/>
<dbReference type="SUPFAM" id="SSF47090">
    <property type="entry name" value="PGBD-like"/>
    <property type="match status" value="1"/>
</dbReference>
<accession>A0A7T2SNA6</accession>
<dbReference type="InterPro" id="IPR036365">
    <property type="entry name" value="PGBD-like_sf"/>
</dbReference>
<evidence type="ECO:0000313" key="2">
    <source>
        <dbReference type="EMBL" id="QPS18669.1"/>
    </source>
</evidence>
<feature type="domain" description="N-acetylmuramoyl-L-alanine amidase" evidence="1">
    <location>
        <begin position="113"/>
        <end position="247"/>
    </location>
</feature>